<dbReference type="InterPro" id="IPR020568">
    <property type="entry name" value="Ribosomal_Su5_D2-typ_SF"/>
</dbReference>
<feature type="domain" description="AAA+ ATPase" evidence="2">
    <location>
        <begin position="212"/>
        <end position="394"/>
    </location>
</feature>
<dbReference type="NCBIfam" id="TIGR00368">
    <property type="entry name" value="YifB family Mg chelatase-like AAA ATPase"/>
    <property type="match status" value="1"/>
</dbReference>
<dbReference type="PANTHER" id="PTHR32039">
    <property type="entry name" value="MAGNESIUM-CHELATASE SUBUNIT CHLI"/>
    <property type="match status" value="1"/>
</dbReference>
<evidence type="ECO:0000259" key="2">
    <source>
        <dbReference type="SMART" id="SM00382"/>
    </source>
</evidence>
<gene>
    <name evidence="3" type="ORF">UFOPK1433_00206</name>
</gene>
<protein>
    <submittedName>
        <fullName evidence="3">Unannotated protein</fullName>
    </submittedName>
</protein>
<organism evidence="3">
    <name type="scientific">freshwater metagenome</name>
    <dbReference type="NCBI Taxonomy" id="449393"/>
    <lineage>
        <taxon>unclassified sequences</taxon>
        <taxon>metagenomes</taxon>
        <taxon>ecological metagenomes</taxon>
    </lineage>
</organism>
<dbReference type="InterPro" id="IPR014721">
    <property type="entry name" value="Ribsml_uS5_D2-typ_fold_subgr"/>
</dbReference>
<dbReference type="SUPFAM" id="SSF54211">
    <property type="entry name" value="Ribosomal protein S5 domain 2-like"/>
    <property type="match status" value="1"/>
</dbReference>
<evidence type="ECO:0000313" key="3">
    <source>
        <dbReference type="EMBL" id="CAB4535680.1"/>
    </source>
</evidence>
<dbReference type="Pfam" id="PF01078">
    <property type="entry name" value="Mg_chelatase"/>
    <property type="match status" value="1"/>
</dbReference>
<dbReference type="InterPro" id="IPR025158">
    <property type="entry name" value="Mg_chelat-rel_C"/>
</dbReference>
<dbReference type="InterPro" id="IPR003593">
    <property type="entry name" value="AAA+_ATPase"/>
</dbReference>
<dbReference type="PANTHER" id="PTHR32039:SF7">
    <property type="entry name" value="COMPETENCE PROTEIN COMM"/>
    <property type="match status" value="1"/>
</dbReference>
<dbReference type="InterPro" id="IPR027417">
    <property type="entry name" value="P-loop_NTPase"/>
</dbReference>
<accession>A0A6J6B9A1</accession>
<dbReference type="EMBL" id="CAEZSN010000014">
    <property type="protein sequence ID" value="CAB4535680.1"/>
    <property type="molecule type" value="Genomic_DNA"/>
</dbReference>
<dbReference type="SMART" id="SM00382">
    <property type="entry name" value="AAA"/>
    <property type="match status" value="1"/>
</dbReference>
<dbReference type="AlphaFoldDB" id="A0A6J6B9A1"/>
<dbReference type="InterPro" id="IPR045006">
    <property type="entry name" value="CHLI-like"/>
</dbReference>
<comment type="similarity">
    <text evidence="1">Belongs to the Mg-chelatase subunits D/I family. ComM subfamily.</text>
</comment>
<dbReference type="Pfam" id="PF13335">
    <property type="entry name" value="Mg_chelatase_C"/>
    <property type="match status" value="1"/>
</dbReference>
<evidence type="ECO:0000256" key="1">
    <source>
        <dbReference type="ARBA" id="ARBA00006354"/>
    </source>
</evidence>
<sequence>MLAKALSVSLFGLAGRIIEVETDISSNLPAFVLVGLPDASINEAAARVRAAATNSKLPLPGRRITVNLSPASVPKQGSSFDLSIAVSVLAASGYFASSRVEGTVFFGELALDGRIKPVLGVLAAVVAAKQLGISKVVIPAANLGEVHRISGVTVVGYDHLTQLVADLGVEVPVIAAEQRSFEAEIAKNEIGCFSEVVGQEDAVSAMKLAAVGGHHVLMVGPPGAGKTMLASRLPGILPRLSEDQAIEVGAIRSLSKQNPFEYSELPPIQSPHHTASLASMVGGGSAQPKPGLISLAHRGVLFLDEAPEFQSPVLEALRQPLESGQITISRASGQAVFPAKFQLVLAANPCPCGFAVGSGKDCTCSSSSRMRYLAKISGPLSDRIDLRIQLNPVNAALVTAQHPSAGERSSDLQLQVTQARAASSERLKGTPWLLNSEVAGSYLRRELRLSKSITKQLDYALDQRLISMRGYDRCLKLAWSIADLTGRNTPNLEDISLAAFYRGSEL</sequence>
<dbReference type="InterPro" id="IPR004482">
    <property type="entry name" value="Mg_chelat-rel"/>
</dbReference>
<reference evidence="3" key="1">
    <citation type="submission" date="2020-05" db="EMBL/GenBank/DDBJ databases">
        <authorList>
            <person name="Chiriac C."/>
            <person name="Salcher M."/>
            <person name="Ghai R."/>
            <person name="Kavagutti S V."/>
        </authorList>
    </citation>
    <scope>NUCLEOTIDE SEQUENCE</scope>
</reference>
<dbReference type="Gene3D" id="3.30.230.10">
    <property type="match status" value="1"/>
</dbReference>
<name>A0A6J6B9A1_9ZZZZ</name>
<dbReference type="Gene3D" id="3.40.50.300">
    <property type="entry name" value="P-loop containing nucleotide triphosphate hydrolases"/>
    <property type="match status" value="1"/>
</dbReference>
<dbReference type="Pfam" id="PF13541">
    <property type="entry name" value="ChlI"/>
    <property type="match status" value="1"/>
</dbReference>
<dbReference type="GO" id="GO:0005524">
    <property type="term" value="F:ATP binding"/>
    <property type="evidence" value="ECO:0007669"/>
    <property type="project" value="InterPro"/>
</dbReference>
<dbReference type="SUPFAM" id="SSF52540">
    <property type="entry name" value="P-loop containing nucleoside triphosphate hydrolases"/>
    <property type="match status" value="1"/>
</dbReference>
<dbReference type="InterPro" id="IPR000523">
    <property type="entry name" value="Mg_chelatse_chII-like_cat_dom"/>
</dbReference>
<proteinExistence type="inferred from homology"/>